<dbReference type="InterPro" id="IPR028581">
    <property type="entry name" value="DeoC_typeI"/>
</dbReference>
<dbReference type="NCBIfam" id="TIGR00126">
    <property type="entry name" value="deoC"/>
    <property type="match status" value="1"/>
</dbReference>
<name>A0AAE3P2H0_9BACT</name>
<comment type="pathway">
    <text evidence="7">Carbohydrate degradation; 2-deoxy-D-ribose 1-phosphate degradation; D-glyceraldehyde 3-phosphate and acetaldehyde from 2-deoxy-alpha-D-ribose 1-phosphate: step 2/2.</text>
</comment>
<keyword evidence="4 7" id="KW-0704">Schiff base</keyword>
<evidence type="ECO:0000256" key="7">
    <source>
        <dbReference type="HAMAP-Rule" id="MF_00114"/>
    </source>
</evidence>
<evidence type="ECO:0000256" key="4">
    <source>
        <dbReference type="ARBA" id="ARBA00023270"/>
    </source>
</evidence>
<dbReference type="EMBL" id="JARGDL010000007">
    <property type="protein sequence ID" value="MDF1611858.1"/>
    <property type="molecule type" value="Genomic_DNA"/>
</dbReference>
<dbReference type="InterPro" id="IPR011343">
    <property type="entry name" value="DeoC"/>
</dbReference>
<evidence type="ECO:0000256" key="5">
    <source>
        <dbReference type="ARBA" id="ARBA00048791"/>
    </source>
</evidence>
<dbReference type="HAMAP" id="MF_00114">
    <property type="entry name" value="DeoC_type1"/>
    <property type="match status" value="1"/>
</dbReference>
<dbReference type="CDD" id="cd00959">
    <property type="entry name" value="DeoC"/>
    <property type="match status" value="1"/>
</dbReference>
<dbReference type="SUPFAM" id="SSF51569">
    <property type="entry name" value="Aldolase"/>
    <property type="match status" value="1"/>
</dbReference>
<comment type="catalytic activity">
    <reaction evidence="5 7">
        <text>2-deoxy-D-ribose 5-phosphate = D-glyceraldehyde 3-phosphate + acetaldehyde</text>
        <dbReference type="Rhea" id="RHEA:12821"/>
        <dbReference type="ChEBI" id="CHEBI:15343"/>
        <dbReference type="ChEBI" id="CHEBI:59776"/>
        <dbReference type="ChEBI" id="CHEBI:62877"/>
        <dbReference type="EC" id="4.1.2.4"/>
    </reaction>
</comment>
<dbReference type="InterPro" id="IPR013785">
    <property type="entry name" value="Aldolase_TIM"/>
</dbReference>
<feature type="active site" description="Proton donor/acceptor" evidence="7">
    <location>
        <position position="248"/>
    </location>
</feature>
<dbReference type="Gene3D" id="3.20.20.70">
    <property type="entry name" value="Aldolase class I"/>
    <property type="match status" value="1"/>
</dbReference>
<dbReference type="GO" id="GO:0006018">
    <property type="term" value="P:2-deoxyribose 1-phosphate catabolic process"/>
    <property type="evidence" value="ECO:0007669"/>
    <property type="project" value="UniProtKB-UniRule"/>
</dbReference>
<protein>
    <recommendedName>
        <fullName evidence="7">Deoxyribose-phosphate aldolase</fullName>
        <shortName evidence="7">DERA</shortName>
        <ecNumber evidence="7">4.1.2.4</ecNumber>
    </recommendedName>
    <alternativeName>
        <fullName evidence="7">2-deoxy-D-ribose 5-phosphate aldolase</fullName>
    </alternativeName>
    <alternativeName>
        <fullName evidence="7">Phosphodeoxyriboaldolase</fullName>
        <shortName evidence="7">Deoxyriboaldolase</shortName>
    </alternativeName>
</protein>
<sequence length="288" mass="30913">MNSSLIDKIVSEVFIEKALQNFYCTAQTCAGWERNVVDQPNAVKKIIENGAERIAASTGVEFEKIDQNIARMIDHTLLKPEATPDEIKKLCAEAKQYNFASVCINPCYVSLCADLLKGSKVKVCTVIGFPLGATTTEVKRFEAEQAIQNGAQEIDMVINVGMLKQGNYEYVFNDINQVVLAAKRNRALTKVIIETSLLTDEEKVKACLLSKNAKADFVKTSTGFSKGGATAGDVALMRYVVGSSMGVKASGGVRTAEDAKAMIESGADRIGASASVKIVSGSGLDSSY</sequence>
<feature type="active site" description="Schiff-base intermediate with acetaldehyde" evidence="7">
    <location>
        <position position="219"/>
    </location>
</feature>
<dbReference type="InterPro" id="IPR002915">
    <property type="entry name" value="DeoC/FbaB/LacD_aldolase"/>
</dbReference>
<comment type="subcellular location">
    <subcellularLocation>
        <location evidence="7">Cytoplasm</location>
    </subcellularLocation>
</comment>
<dbReference type="PANTHER" id="PTHR10889:SF1">
    <property type="entry name" value="DEOXYRIBOSE-PHOSPHATE ALDOLASE"/>
    <property type="match status" value="1"/>
</dbReference>
<gene>
    <name evidence="7 8" type="primary">deoC</name>
    <name evidence="8" type="ORF">P0M35_06835</name>
</gene>
<evidence type="ECO:0000313" key="8">
    <source>
        <dbReference type="EMBL" id="MDF1611858.1"/>
    </source>
</evidence>
<dbReference type="EC" id="4.1.2.4" evidence="7"/>
<evidence type="ECO:0000256" key="6">
    <source>
        <dbReference type="ARBA" id="ARBA00056337"/>
    </source>
</evidence>
<dbReference type="GO" id="GO:0005737">
    <property type="term" value="C:cytoplasm"/>
    <property type="evidence" value="ECO:0007669"/>
    <property type="project" value="UniProtKB-SubCell"/>
</dbReference>
<keyword evidence="2 7" id="KW-0963">Cytoplasm</keyword>
<evidence type="ECO:0000256" key="1">
    <source>
        <dbReference type="ARBA" id="ARBA00010936"/>
    </source>
</evidence>
<keyword evidence="3 7" id="KW-0456">Lyase</keyword>
<dbReference type="GO" id="GO:0004139">
    <property type="term" value="F:deoxyribose-phosphate aldolase activity"/>
    <property type="evidence" value="ECO:0007669"/>
    <property type="project" value="UniProtKB-UniRule"/>
</dbReference>
<accession>A0AAE3P2H0</accession>
<comment type="similarity">
    <text evidence="1 7">Belongs to the DeoC/FbaB aldolase family. DeoC type 1 subfamily.</text>
</comment>
<evidence type="ECO:0000256" key="3">
    <source>
        <dbReference type="ARBA" id="ARBA00023239"/>
    </source>
</evidence>
<comment type="caution">
    <text evidence="8">The sequence shown here is derived from an EMBL/GenBank/DDBJ whole genome shotgun (WGS) entry which is preliminary data.</text>
</comment>
<feature type="active site" description="Proton donor/acceptor" evidence="7">
    <location>
        <position position="155"/>
    </location>
</feature>
<dbReference type="Proteomes" id="UP001221302">
    <property type="component" value="Unassembled WGS sequence"/>
</dbReference>
<proteinExistence type="inferred from homology"/>
<evidence type="ECO:0000256" key="2">
    <source>
        <dbReference type="ARBA" id="ARBA00022490"/>
    </source>
</evidence>
<organism evidence="8 9">
    <name type="scientific">Stygiobacter electus</name>
    <dbReference type="NCBI Taxonomy" id="3032292"/>
    <lineage>
        <taxon>Bacteria</taxon>
        <taxon>Pseudomonadati</taxon>
        <taxon>Ignavibacteriota</taxon>
        <taxon>Ignavibacteria</taxon>
        <taxon>Ignavibacteriales</taxon>
        <taxon>Melioribacteraceae</taxon>
        <taxon>Stygiobacter</taxon>
    </lineage>
</organism>
<reference evidence="8" key="1">
    <citation type="submission" date="2023-03" db="EMBL/GenBank/DDBJ databases">
        <title>Stygiobacter electus gen. nov., sp. nov., facultatively anaerobic thermotolerant bacterium of the class Ignavibacteria from a well of Yessentuki mineral water deposit.</title>
        <authorList>
            <person name="Podosokorskaya O.A."/>
            <person name="Elcheninov A.G."/>
            <person name="Petrova N.F."/>
            <person name="Zavarzina D.G."/>
            <person name="Kublanov I.V."/>
            <person name="Merkel A.Y."/>
        </authorList>
    </citation>
    <scope>NUCLEOTIDE SEQUENCE</scope>
    <source>
        <strain evidence="8">09-Me</strain>
    </source>
</reference>
<comment type="function">
    <text evidence="6 7">Catalyzes a reversible aldol reaction between acetaldehyde and D-glyceraldehyde 3-phosphate to generate 2-deoxy-D-ribose 5-phosphate.</text>
</comment>
<dbReference type="FunFam" id="3.20.20.70:FF:000044">
    <property type="entry name" value="Deoxyribose-phosphate aldolase"/>
    <property type="match status" value="1"/>
</dbReference>
<dbReference type="GO" id="GO:0016052">
    <property type="term" value="P:carbohydrate catabolic process"/>
    <property type="evidence" value="ECO:0007669"/>
    <property type="project" value="TreeGrafter"/>
</dbReference>
<dbReference type="AlphaFoldDB" id="A0AAE3P2H0"/>
<keyword evidence="9" id="KW-1185">Reference proteome</keyword>
<dbReference type="SMART" id="SM01133">
    <property type="entry name" value="DeoC"/>
    <property type="match status" value="1"/>
</dbReference>
<evidence type="ECO:0000313" key="9">
    <source>
        <dbReference type="Proteomes" id="UP001221302"/>
    </source>
</evidence>
<dbReference type="Pfam" id="PF01791">
    <property type="entry name" value="DeoC"/>
    <property type="match status" value="1"/>
</dbReference>
<dbReference type="PANTHER" id="PTHR10889">
    <property type="entry name" value="DEOXYRIBOSE-PHOSPHATE ALDOLASE"/>
    <property type="match status" value="1"/>
</dbReference>
<dbReference type="GO" id="GO:0009264">
    <property type="term" value="P:deoxyribonucleotide catabolic process"/>
    <property type="evidence" value="ECO:0007669"/>
    <property type="project" value="UniProtKB-UniRule"/>
</dbReference>